<gene>
    <name evidence="1" type="ORF">KH389_03465</name>
</gene>
<dbReference type="EMBL" id="CP074676">
    <property type="protein sequence ID" value="QVL21547.1"/>
    <property type="molecule type" value="Genomic_DNA"/>
</dbReference>
<proteinExistence type="predicted"/>
<evidence type="ECO:0000313" key="2">
    <source>
        <dbReference type="Proteomes" id="UP000678154"/>
    </source>
</evidence>
<name>A0ABX8DZ55_9PSED</name>
<accession>A0ABX8DZ55</accession>
<dbReference type="Proteomes" id="UP000678154">
    <property type="component" value="Chromosome"/>
</dbReference>
<evidence type="ECO:0000313" key="1">
    <source>
        <dbReference type="EMBL" id="QVL21547.1"/>
    </source>
</evidence>
<sequence>MATLSQGQKRAVGKIDNILNNFKNSDITGTLKDMAGNPVPKPGGCYRDHPRILRSTCRKAAAGQAFCGAWR</sequence>
<protein>
    <submittedName>
        <fullName evidence="1">Uncharacterized protein</fullName>
    </submittedName>
</protein>
<keyword evidence="2" id="KW-1185">Reference proteome</keyword>
<reference evidence="1 2" key="1">
    <citation type="journal article" date="2016" name="J. Hazard. Mater.">
        <title>A newly isolated Pseudomonas putida S-1 strain for batch-mode-propanethiol degradation and continuous treatment of propanethiol-containing waste gas.</title>
        <authorList>
            <person name="Chen D.Z."/>
            <person name="Sun Y.M."/>
            <person name="Han L.M."/>
            <person name="Chen J."/>
            <person name="Ye J.X."/>
            <person name="Chen J.M."/>
        </authorList>
    </citation>
    <scope>NUCLEOTIDE SEQUENCE [LARGE SCALE GENOMIC DNA]</scope>
    <source>
        <strain evidence="1 2">S-1</strain>
    </source>
</reference>
<organism evidence="1 2">
    <name type="scientific">Pseudomonas qingdaonensis</name>
    <dbReference type="NCBI Taxonomy" id="2056231"/>
    <lineage>
        <taxon>Bacteria</taxon>
        <taxon>Pseudomonadati</taxon>
        <taxon>Pseudomonadota</taxon>
        <taxon>Gammaproteobacteria</taxon>
        <taxon>Pseudomonadales</taxon>
        <taxon>Pseudomonadaceae</taxon>
        <taxon>Pseudomonas</taxon>
    </lineage>
</organism>